<feature type="transmembrane region" description="Helical" evidence="7">
    <location>
        <begin position="29"/>
        <end position="47"/>
    </location>
</feature>
<evidence type="ECO:0000313" key="8">
    <source>
        <dbReference type="EMBL" id="RLQ96178.1"/>
    </source>
</evidence>
<evidence type="ECO:0000313" key="9">
    <source>
        <dbReference type="Proteomes" id="UP000276770"/>
    </source>
</evidence>
<evidence type="ECO:0000256" key="5">
    <source>
        <dbReference type="ARBA" id="ARBA00022989"/>
    </source>
</evidence>
<comment type="caution">
    <text evidence="8">The sequence shown here is derived from an EMBL/GenBank/DDBJ whole genome shotgun (WGS) entry which is preliminary data.</text>
</comment>
<keyword evidence="6 7" id="KW-0472">Membrane</keyword>
<proteinExistence type="inferred from homology"/>
<keyword evidence="3" id="KW-1003">Cell membrane</keyword>
<evidence type="ECO:0000256" key="4">
    <source>
        <dbReference type="ARBA" id="ARBA00022692"/>
    </source>
</evidence>
<evidence type="ECO:0000256" key="1">
    <source>
        <dbReference type="ARBA" id="ARBA00004651"/>
    </source>
</evidence>
<keyword evidence="4 7" id="KW-0812">Transmembrane</keyword>
<dbReference type="Proteomes" id="UP000276770">
    <property type="component" value="Unassembled WGS sequence"/>
</dbReference>
<dbReference type="RefSeq" id="WP_121680030.1">
    <property type="nucleotide sequence ID" value="NZ_RCVZ01000004.1"/>
</dbReference>
<dbReference type="PANTHER" id="PTHR33884:SF3">
    <property type="entry name" value="UPF0410 PROTEIN YMGE"/>
    <property type="match status" value="1"/>
</dbReference>
<dbReference type="GO" id="GO:0005886">
    <property type="term" value="C:plasma membrane"/>
    <property type="evidence" value="ECO:0007669"/>
    <property type="project" value="UniProtKB-SubCell"/>
</dbReference>
<dbReference type="PANTHER" id="PTHR33884">
    <property type="entry name" value="UPF0410 PROTEIN YMGE"/>
    <property type="match status" value="1"/>
</dbReference>
<feature type="transmembrane region" description="Helical" evidence="7">
    <location>
        <begin position="6"/>
        <end position="22"/>
    </location>
</feature>
<organism evidence="8 9">
    <name type="scientific">Falsibacillus albus</name>
    <dbReference type="NCBI Taxonomy" id="2478915"/>
    <lineage>
        <taxon>Bacteria</taxon>
        <taxon>Bacillati</taxon>
        <taxon>Bacillota</taxon>
        <taxon>Bacilli</taxon>
        <taxon>Bacillales</taxon>
        <taxon>Bacillaceae</taxon>
        <taxon>Falsibacillus</taxon>
    </lineage>
</organism>
<protein>
    <submittedName>
        <fullName evidence="8">GlsB/YeaQ/YmgE family stress response membrane protein</fullName>
    </submittedName>
</protein>
<dbReference type="AlphaFoldDB" id="A0A3L7JZ66"/>
<evidence type="ECO:0000256" key="6">
    <source>
        <dbReference type="ARBA" id="ARBA00023136"/>
    </source>
</evidence>
<comment type="subcellular location">
    <subcellularLocation>
        <location evidence="1">Cell membrane</location>
        <topology evidence="1">Multi-pass membrane protein</topology>
    </subcellularLocation>
</comment>
<reference evidence="8 9" key="1">
    <citation type="submission" date="2018-10" db="EMBL/GenBank/DDBJ databases">
        <title>Falsibacillus sp. genome draft.</title>
        <authorList>
            <person name="Shi S."/>
        </authorList>
    </citation>
    <scope>NUCLEOTIDE SEQUENCE [LARGE SCALE GENOMIC DNA]</scope>
    <source>
        <strain evidence="8 9">GY 10110</strain>
    </source>
</reference>
<keyword evidence="9" id="KW-1185">Reference proteome</keyword>
<evidence type="ECO:0000256" key="3">
    <source>
        <dbReference type="ARBA" id="ARBA00022475"/>
    </source>
</evidence>
<evidence type="ECO:0000256" key="7">
    <source>
        <dbReference type="SAM" id="Phobius"/>
    </source>
</evidence>
<dbReference type="InterPro" id="IPR007341">
    <property type="entry name" value="Transgly_assoc"/>
</dbReference>
<dbReference type="Pfam" id="PF04226">
    <property type="entry name" value="Transgly_assoc"/>
    <property type="match status" value="1"/>
</dbReference>
<comment type="similarity">
    <text evidence="2">Belongs to the UPF0410 family.</text>
</comment>
<gene>
    <name evidence="8" type="ORF">D9X91_07760</name>
</gene>
<sequence length="83" mass="8390">MGLLLYLVIGGIIGWAGSFIAGRNVPGGVAGNIIAGILGAWIGGIIFGDKGPVVAGMAVFPALIGSIIFVMIISLILRLLKNT</sequence>
<evidence type="ECO:0000256" key="2">
    <source>
        <dbReference type="ARBA" id="ARBA00011006"/>
    </source>
</evidence>
<dbReference type="EMBL" id="RCVZ01000004">
    <property type="protein sequence ID" value="RLQ96178.1"/>
    <property type="molecule type" value="Genomic_DNA"/>
</dbReference>
<accession>A0A3L7JZ66</accession>
<keyword evidence="5 7" id="KW-1133">Transmembrane helix</keyword>
<name>A0A3L7JZ66_9BACI</name>
<dbReference type="OrthoDB" id="1632160at2"/>
<feature type="transmembrane region" description="Helical" evidence="7">
    <location>
        <begin position="53"/>
        <end position="77"/>
    </location>
</feature>